<dbReference type="GO" id="GO:0060070">
    <property type="term" value="P:canonical Wnt signaling pathway"/>
    <property type="evidence" value="ECO:0007669"/>
    <property type="project" value="TreeGrafter"/>
</dbReference>
<feature type="domain" description="G-protein coupled receptors family 2 profile 2" evidence="13">
    <location>
        <begin position="334"/>
        <end position="570"/>
    </location>
</feature>
<evidence type="ECO:0000256" key="2">
    <source>
        <dbReference type="ARBA" id="ARBA00008077"/>
    </source>
</evidence>
<evidence type="ECO:0000256" key="8">
    <source>
        <dbReference type="ARBA" id="ARBA00023170"/>
    </source>
</evidence>
<dbReference type="InterPro" id="IPR020067">
    <property type="entry name" value="Frizzled_dom"/>
</dbReference>
<feature type="transmembrane region" description="Helical" evidence="11">
    <location>
        <begin position="369"/>
        <end position="386"/>
    </location>
</feature>
<feature type="disulfide bond" evidence="9">
    <location>
        <begin position="147"/>
        <end position="185"/>
    </location>
</feature>
<dbReference type="PANTHER" id="PTHR11309">
    <property type="entry name" value="FRIZZLED"/>
    <property type="match status" value="1"/>
</dbReference>
<dbReference type="EMBL" id="JALJAT010000002">
    <property type="protein sequence ID" value="KAK4472448.1"/>
    <property type="molecule type" value="Genomic_DNA"/>
</dbReference>
<keyword evidence="15" id="KW-1185">Reference proteome</keyword>
<dbReference type="PANTHER" id="PTHR11309:SF126">
    <property type="entry name" value="FRIZZLED-2"/>
    <property type="match status" value="1"/>
</dbReference>
<dbReference type="PROSITE" id="PS50261">
    <property type="entry name" value="G_PROTEIN_RECEP_F2_4"/>
    <property type="match status" value="1"/>
</dbReference>
<evidence type="ECO:0000256" key="6">
    <source>
        <dbReference type="ARBA" id="ARBA00023136"/>
    </source>
</evidence>
<dbReference type="GO" id="GO:0017147">
    <property type="term" value="F:Wnt-protein binding"/>
    <property type="evidence" value="ECO:0007669"/>
    <property type="project" value="TreeGrafter"/>
</dbReference>
<dbReference type="Pfam" id="PF01534">
    <property type="entry name" value="Frizzled"/>
    <property type="match status" value="1"/>
</dbReference>
<gene>
    <name evidence="14" type="ORF">MN116_002578</name>
</gene>
<accession>A0AAE2D5Q2</accession>
<evidence type="ECO:0000256" key="5">
    <source>
        <dbReference type="ARBA" id="ARBA00022989"/>
    </source>
</evidence>
<feature type="transmembrane region" description="Helical" evidence="11">
    <location>
        <begin position="459"/>
        <end position="478"/>
    </location>
</feature>
<keyword evidence="7 9" id="KW-1015">Disulfide bond</keyword>
<feature type="domain" description="FZ" evidence="12">
    <location>
        <begin position="97"/>
        <end position="206"/>
    </location>
</feature>
<comment type="caution">
    <text evidence="14">The sequence shown here is derived from an EMBL/GenBank/DDBJ whole genome shotgun (WGS) entry which is preliminary data.</text>
</comment>
<dbReference type="CDD" id="cd07456">
    <property type="entry name" value="CRD_FZ5_like"/>
    <property type="match status" value="1"/>
</dbReference>
<dbReference type="Gene3D" id="1.20.1070.10">
    <property type="entry name" value="Rhodopsin 7-helix transmembrane proteins"/>
    <property type="match status" value="1"/>
</dbReference>
<evidence type="ECO:0000256" key="11">
    <source>
        <dbReference type="SAM" id="Phobius"/>
    </source>
</evidence>
<evidence type="ECO:0000256" key="9">
    <source>
        <dbReference type="PROSITE-ProRule" id="PRU00090"/>
    </source>
</evidence>
<evidence type="ECO:0000256" key="10">
    <source>
        <dbReference type="SAM" id="MobiDB-lite"/>
    </source>
</evidence>
<comment type="subcellular location">
    <subcellularLocation>
        <location evidence="1">Membrane</location>
        <topology evidence="1">Multi-pass membrane protein</topology>
    </subcellularLocation>
</comment>
<dbReference type="SMART" id="SM01330">
    <property type="entry name" value="Frizzled"/>
    <property type="match status" value="1"/>
</dbReference>
<feature type="disulfide bond" evidence="9">
    <location>
        <begin position="178"/>
        <end position="202"/>
    </location>
</feature>
<dbReference type="GO" id="GO:0005886">
    <property type="term" value="C:plasma membrane"/>
    <property type="evidence" value="ECO:0007669"/>
    <property type="project" value="TreeGrafter"/>
</dbReference>
<evidence type="ECO:0000313" key="14">
    <source>
        <dbReference type="EMBL" id="KAK4472448.1"/>
    </source>
</evidence>
<dbReference type="InterPro" id="IPR015526">
    <property type="entry name" value="Frizzled/SFRP"/>
</dbReference>
<dbReference type="AlphaFoldDB" id="A0AAE2D5Q2"/>
<protein>
    <submittedName>
        <fullName evidence="14">Uncharacterized protein</fullName>
    </submittedName>
</protein>
<dbReference type="Pfam" id="PF01392">
    <property type="entry name" value="Fz"/>
    <property type="match status" value="1"/>
</dbReference>
<dbReference type="InterPro" id="IPR017981">
    <property type="entry name" value="GPCR_2-like_7TM"/>
</dbReference>
<keyword evidence="3" id="KW-0217">Developmental protein</keyword>
<proteinExistence type="inferred from homology"/>
<keyword evidence="6 11" id="KW-0472">Membrane</keyword>
<comment type="caution">
    <text evidence="9">Lacks conserved residue(s) required for the propagation of feature annotation.</text>
</comment>
<dbReference type="SUPFAM" id="SSF63501">
    <property type="entry name" value="Frizzled cysteine-rich domain"/>
    <property type="match status" value="1"/>
</dbReference>
<keyword evidence="4 11" id="KW-0812">Transmembrane</keyword>
<name>A0AAE2D5Q2_SCHME</name>
<dbReference type="InterPro" id="IPR036790">
    <property type="entry name" value="Frizzled_dom_sf"/>
</dbReference>
<evidence type="ECO:0000256" key="4">
    <source>
        <dbReference type="ARBA" id="ARBA00022692"/>
    </source>
</evidence>
<evidence type="ECO:0000259" key="13">
    <source>
        <dbReference type="PROSITE" id="PS50261"/>
    </source>
</evidence>
<dbReference type="SMART" id="SM00063">
    <property type="entry name" value="FRI"/>
    <property type="match status" value="1"/>
</dbReference>
<dbReference type="Gene3D" id="1.10.2000.10">
    <property type="entry name" value="Frizzled cysteine-rich domain"/>
    <property type="match status" value="1"/>
</dbReference>
<sequence>MTQVEDYQDISTEKHDNDNNQLNVNKLNKINEIIRIKRYELHNLKQFHVDNDNKEISSILDNIKEDNVNKKQTITSIYQQSNNNQLLHNTIDNDKLLRPEKCIPIEIPLCKNIGYNLTYMPNAFNHETQEEAGLEVHQFYPLVEINCSEDLRLFLCSMYTPICLPTWHYRLTACKSLCESARDGCMPVMRTYGFGWPERMNCDLLPEGNNSTEYDLLTLIHQINSDNSLLPSELLQILSSNPLHSNNYNFSLNQLNDYLINKKNKLENKKFLIKTSSKSHNLQPVLCLPCKCRQPFIDWMKSPLNEIITGDIKGCLLSCYNPIINNNQSDKTFITFWLGLWSILCILSTLMTIGTFLTDSKRFQYPERSIIYLSLCYLMIAIGYLLRVTMGHELIACDGPILRINTTGPIQCSLVFLLTYVFGMASSIWWIILTLTWFLAAGLKWSTEAIAKYSQIYHFLAWFFPGIQAIIIFILSGVDGDSISGLCTVGSINLTYLRLFLLIPMCIYLSIGSIFLLAGFIALFKIRNQIKLQTKNYLKTEKLEKLIIRIGIFSVLYTVPVTIVIACYYYELYNRDYWHKSHNCPCLSNRSPQLPINTNSIDWNIEQSKSWMNINNNCKLSNETNLNVNNYTIWQDDYITNNRLLSQQPSVSHECYHSTGICINYTMSMPTGSIIGTPNVTLSGLQVNSNSFTNNPLDSTVISTCSASNLPIQQQTGRKIDSNNLFIMSSIPITHI</sequence>
<dbReference type="Proteomes" id="UP001292079">
    <property type="component" value="Unassembled WGS sequence"/>
</dbReference>
<dbReference type="GO" id="GO:0042813">
    <property type="term" value="F:Wnt receptor activity"/>
    <property type="evidence" value="ECO:0007669"/>
    <property type="project" value="TreeGrafter"/>
</dbReference>
<evidence type="ECO:0000259" key="12">
    <source>
        <dbReference type="PROSITE" id="PS50038"/>
    </source>
</evidence>
<evidence type="ECO:0000313" key="15">
    <source>
        <dbReference type="Proteomes" id="UP001292079"/>
    </source>
</evidence>
<evidence type="ECO:0000256" key="7">
    <source>
        <dbReference type="ARBA" id="ARBA00023157"/>
    </source>
</evidence>
<feature type="transmembrane region" description="Helical" evidence="11">
    <location>
        <begin position="546"/>
        <end position="571"/>
    </location>
</feature>
<evidence type="ECO:0000256" key="3">
    <source>
        <dbReference type="ARBA" id="ARBA00022473"/>
    </source>
</evidence>
<dbReference type="InterPro" id="IPR000539">
    <property type="entry name" value="Frizzled/Smoothened_7TM"/>
</dbReference>
<feature type="disulfide bond" evidence="9">
    <location>
        <begin position="110"/>
        <end position="156"/>
    </location>
</feature>
<organism evidence="14 15">
    <name type="scientific">Schistosoma mekongi</name>
    <name type="common">Parasitic worm</name>
    <dbReference type="NCBI Taxonomy" id="38744"/>
    <lineage>
        <taxon>Eukaryota</taxon>
        <taxon>Metazoa</taxon>
        <taxon>Spiralia</taxon>
        <taxon>Lophotrochozoa</taxon>
        <taxon>Platyhelminthes</taxon>
        <taxon>Trematoda</taxon>
        <taxon>Digenea</taxon>
        <taxon>Strigeidida</taxon>
        <taxon>Schistosomatoidea</taxon>
        <taxon>Schistosomatidae</taxon>
        <taxon>Schistosoma</taxon>
    </lineage>
</organism>
<evidence type="ECO:0000256" key="1">
    <source>
        <dbReference type="ARBA" id="ARBA00004141"/>
    </source>
</evidence>
<feature type="transmembrane region" description="Helical" evidence="11">
    <location>
        <begin position="334"/>
        <end position="357"/>
    </location>
</feature>
<dbReference type="PROSITE" id="PS50038">
    <property type="entry name" value="FZ"/>
    <property type="match status" value="1"/>
</dbReference>
<comment type="similarity">
    <text evidence="2">Belongs to the G-protein coupled receptor Fz/Smo family.</text>
</comment>
<reference evidence="14" key="2">
    <citation type="journal article" date="2023" name="Infect Dis Poverty">
        <title>Chromosome-scale genome of the human blood fluke Schistosoma mekongi and its implications for public health.</title>
        <authorList>
            <person name="Zhou M."/>
            <person name="Xu L."/>
            <person name="Xu D."/>
            <person name="Chen W."/>
            <person name="Khan J."/>
            <person name="Hu Y."/>
            <person name="Huang H."/>
            <person name="Wei H."/>
            <person name="Zhang Y."/>
            <person name="Chusongsang P."/>
            <person name="Tanasarnprasert K."/>
            <person name="Hu X."/>
            <person name="Limpanont Y."/>
            <person name="Lv Z."/>
        </authorList>
    </citation>
    <scope>NUCLEOTIDE SEQUENCE</scope>
    <source>
        <strain evidence="14">LV_2022a</strain>
    </source>
</reference>
<dbReference type="PRINTS" id="PR00489">
    <property type="entry name" value="FRIZZLED"/>
</dbReference>
<dbReference type="CDD" id="cd15035">
    <property type="entry name" value="7tmF_FZD5_FZD8-like"/>
    <property type="match status" value="1"/>
</dbReference>
<dbReference type="GO" id="GO:0035567">
    <property type="term" value="P:non-canonical Wnt signaling pathway"/>
    <property type="evidence" value="ECO:0007669"/>
    <property type="project" value="TreeGrafter"/>
</dbReference>
<keyword evidence="8" id="KW-0675">Receptor</keyword>
<feature type="transmembrane region" description="Helical" evidence="11">
    <location>
        <begin position="498"/>
        <end position="526"/>
    </location>
</feature>
<feature type="region of interest" description="Disordered" evidence="10">
    <location>
        <begin position="1"/>
        <end position="20"/>
    </location>
</feature>
<feature type="transmembrane region" description="Helical" evidence="11">
    <location>
        <begin position="414"/>
        <end position="439"/>
    </location>
</feature>
<reference evidence="14" key="1">
    <citation type="submission" date="2022-04" db="EMBL/GenBank/DDBJ databases">
        <authorList>
            <person name="Xu L."/>
            <person name="Lv Z."/>
        </authorList>
    </citation>
    <scope>NUCLEOTIDE SEQUENCE</scope>
    <source>
        <strain evidence="14">LV_2022a</strain>
    </source>
</reference>
<feature type="disulfide bond" evidence="9">
    <location>
        <begin position="102"/>
        <end position="163"/>
    </location>
</feature>
<keyword evidence="5 11" id="KW-1133">Transmembrane helix</keyword>